<dbReference type="SUPFAM" id="SSF54001">
    <property type="entry name" value="Cysteine proteinases"/>
    <property type="match status" value="1"/>
</dbReference>
<gene>
    <name evidence="2" type="ORF">IFM12276_09940</name>
</gene>
<dbReference type="RefSeq" id="WP_281877926.1">
    <property type="nucleotide sequence ID" value="NZ_AP026976.1"/>
</dbReference>
<evidence type="ECO:0000313" key="3">
    <source>
        <dbReference type="Proteomes" id="UP001317870"/>
    </source>
</evidence>
<dbReference type="Gene3D" id="3.90.1720.10">
    <property type="entry name" value="endopeptidase domain like (from Nostoc punctiforme)"/>
    <property type="match status" value="1"/>
</dbReference>
<proteinExistence type="predicted"/>
<evidence type="ECO:0000259" key="1">
    <source>
        <dbReference type="Pfam" id="PF05257"/>
    </source>
</evidence>
<dbReference type="InterPro" id="IPR038765">
    <property type="entry name" value="Papain-like_cys_pep_sf"/>
</dbReference>
<dbReference type="Proteomes" id="UP001317870">
    <property type="component" value="Chromosome"/>
</dbReference>
<reference evidence="2 3" key="1">
    <citation type="submission" date="2022-11" db="EMBL/GenBank/DDBJ databases">
        <title>Genome Sequencing of Nocardia sp. ON39_IFM12276 and assembly.</title>
        <authorList>
            <person name="Shimojima M."/>
            <person name="Toyokawa M."/>
            <person name="Uesaka K."/>
        </authorList>
    </citation>
    <scope>NUCLEOTIDE SEQUENCE [LARGE SCALE GENOMIC DNA]</scope>
    <source>
        <strain evidence="2 3">IFM 12276</strain>
    </source>
</reference>
<dbReference type="EMBL" id="AP026978">
    <property type="protein sequence ID" value="BDT97965.1"/>
    <property type="molecule type" value="Genomic_DNA"/>
</dbReference>
<sequence length="396" mass="42829">MTTLSDLDLPNLPYPKYASAGLNAVVDAANVYMQNSVLLFASGWDGGQKDMITWLADKDVWGKDGGLLTSAGRKLTQDGAQTLDPGSSVLVDDYEEKRGAFLDKTSELQKQNDNVQERAIASFDTSNKAFQDVVEIVNGLKNELGRAPGEHQLTQLPDGNLHLTAAEENRLLQLILEGVDRVLDTIEDADSGMQRDAGNIYQMIPDLPRNPYGNAPDPGYRAPWALPASDATWTPGKGTPNDILAKAREQLALGVSESGGNNIPVFRGPNGELYEAPYNINDAWCAAFSTWVWEKAGYNVDWSNPNYVPSIWNDAKHMGLAANISNAQAGDMIIFDWEGDGNPDHVGIVESVDPRTGRITTIEGNSGDALRSNHYSMNAGSLVGVVKPPSNQARAS</sequence>
<dbReference type="Pfam" id="PF05257">
    <property type="entry name" value="CHAP"/>
    <property type="match status" value="1"/>
</dbReference>
<accession>A0ABN6TYY0</accession>
<feature type="domain" description="Peptidase C51" evidence="1">
    <location>
        <begin position="281"/>
        <end position="365"/>
    </location>
</feature>
<protein>
    <recommendedName>
        <fullName evidence="1">Peptidase C51 domain-containing protein</fullName>
    </recommendedName>
</protein>
<dbReference type="InterPro" id="IPR007921">
    <property type="entry name" value="CHAP_dom"/>
</dbReference>
<name>A0ABN6TYY0_9NOCA</name>
<evidence type="ECO:0000313" key="2">
    <source>
        <dbReference type="EMBL" id="BDT97965.1"/>
    </source>
</evidence>
<organism evidence="2 3">
    <name type="scientific">Nocardia sputorum</name>
    <dbReference type="NCBI Taxonomy" id="2984338"/>
    <lineage>
        <taxon>Bacteria</taxon>
        <taxon>Bacillati</taxon>
        <taxon>Actinomycetota</taxon>
        <taxon>Actinomycetes</taxon>
        <taxon>Mycobacteriales</taxon>
        <taxon>Nocardiaceae</taxon>
        <taxon>Nocardia</taxon>
    </lineage>
</organism>
<keyword evidence="3" id="KW-1185">Reference proteome</keyword>